<name>A0AAV4VQC1_CAEEX</name>
<feature type="transmembrane region" description="Helical" evidence="1">
    <location>
        <begin position="58"/>
        <end position="78"/>
    </location>
</feature>
<dbReference type="AlphaFoldDB" id="A0AAV4VQC1"/>
<comment type="caution">
    <text evidence="2">The sequence shown here is derived from an EMBL/GenBank/DDBJ whole genome shotgun (WGS) entry which is preliminary data.</text>
</comment>
<proteinExistence type="predicted"/>
<keyword evidence="1" id="KW-0472">Membrane</keyword>
<accession>A0AAV4VQC1</accession>
<dbReference type="Proteomes" id="UP001054945">
    <property type="component" value="Unassembled WGS sequence"/>
</dbReference>
<dbReference type="EMBL" id="BPLR01014899">
    <property type="protein sequence ID" value="GIY72129.1"/>
    <property type="molecule type" value="Genomic_DNA"/>
</dbReference>
<evidence type="ECO:0000313" key="2">
    <source>
        <dbReference type="EMBL" id="GIY72129.1"/>
    </source>
</evidence>
<gene>
    <name evidence="2" type="ORF">CEXT_705861</name>
</gene>
<keyword evidence="1" id="KW-1133">Transmembrane helix</keyword>
<evidence type="ECO:0008006" key="4">
    <source>
        <dbReference type="Google" id="ProtNLM"/>
    </source>
</evidence>
<organism evidence="2 3">
    <name type="scientific">Caerostris extrusa</name>
    <name type="common">Bark spider</name>
    <name type="synonym">Caerostris bankana</name>
    <dbReference type="NCBI Taxonomy" id="172846"/>
    <lineage>
        <taxon>Eukaryota</taxon>
        <taxon>Metazoa</taxon>
        <taxon>Ecdysozoa</taxon>
        <taxon>Arthropoda</taxon>
        <taxon>Chelicerata</taxon>
        <taxon>Arachnida</taxon>
        <taxon>Araneae</taxon>
        <taxon>Araneomorphae</taxon>
        <taxon>Entelegynae</taxon>
        <taxon>Araneoidea</taxon>
        <taxon>Araneidae</taxon>
        <taxon>Caerostris</taxon>
    </lineage>
</organism>
<keyword evidence="1" id="KW-0812">Transmembrane</keyword>
<sequence length="113" mass="13912">MKRLHHPEQHTLRRLQQTRMPSFGTTTFNGWVCCYFPDRESRYRWTFCFSDWVYPMLWFRFGKVFFYISILYVLFSVVRSRKKRKRNEKNTVMSLVLEDAFENTGAFIFELNK</sequence>
<reference evidence="2 3" key="1">
    <citation type="submission" date="2021-06" db="EMBL/GenBank/DDBJ databases">
        <title>Caerostris extrusa draft genome.</title>
        <authorList>
            <person name="Kono N."/>
            <person name="Arakawa K."/>
        </authorList>
    </citation>
    <scope>NUCLEOTIDE SEQUENCE [LARGE SCALE GENOMIC DNA]</scope>
</reference>
<protein>
    <recommendedName>
        <fullName evidence="4">Transmembrane protein</fullName>
    </recommendedName>
</protein>
<keyword evidence="3" id="KW-1185">Reference proteome</keyword>
<evidence type="ECO:0000313" key="3">
    <source>
        <dbReference type="Proteomes" id="UP001054945"/>
    </source>
</evidence>
<evidence type="ECO:0000256" key="1">
    <source>
        <dbReference type="SAM" id="Phobius"/>
    </source>
</evidence>